<reference evidence="3" key="1">
    <citation type="submission" date="2018-05" db="EMBL/GenBank/DDBJ databases">
        <authorList>
            <person name="Lanie J.A."/>
            <person name="Ng W.-L."/>
            <person name="Kazmierczak K.M."/>
            <person name="Andrzejewski T.M."/>
            <person name="Davidsen T.M."/>
            <person name="Wayne K.J."/>
            <person name="Tettelin H."/>
            <person name="Glass J.I."/>
            <person name="Rusch D."/>
            <person name="Podicherti R."/>
            <person name="Tsui H.-C.T."/>
            <person name="Winkler M.E."/>
        </authorList>
    </citation>
    <scope>NUCLEOTIDE SEQUENCE</scope>
</reference>
<evidence type="ECO:0000256" key="2">
    <source>
        <dbReference type="SAM" id="MobiDB-lite"/>
    </source>
</evidence>
<organism evidence="3">
    <name type="scientific">marine metagenome</name>
    <dbReference type="NCBI Taxonomy" id="408172"/>
    <lineage>
        <taxon>unclassified sequences</taxon>
        <taxon>metagenomes</taxon>
        <taxon>ecological metagenomes</taxon>
    </lineage>
</organism>
<dbReference type="EMBL" id="UINC01223655">
    <property type="protein sequence ID" value="SVE52946.1"/>
    <property type="molecule type" value="Genomic_DNA"/>
</dbReference>
<dbReference type="AlphaFoldDB" id="A0A383E7Y7"/>
<feature type="coiled-coil region" evidence="1">
    <location>
        <begin position="90"/>
        <end position="117"/>
    </location>
</feature>
<sequence length="185" mass="21644">MVENPGTNKPEQDTGAENEDTKVIKELLSVASHERRNLQLLVEYFEKKIPELDERKQFFDKVSMQVPDSLQRLDFVSSQIDEIKTFDVRVRDFQQVAKDIESNHSNLKRDLEELHLLSDHIDQKIRSLQQQRGLVEKANEDAGRLNILVWDMDSKIKKLGEETKLIKSTDRNINRLENMLESMEP</sequence>
<feature type="non-terminal residue" evidence="3">
    <location>
        <position position="185"/>
    </location>
</feature>
<evidence type="ECO:0000313" key="3">
    <source>
        <dbReference type="EMBL" id="SVE52946.1"/>
    </source>
</evidence>
<accession>A0A383E7Y7</accession>
<evidence type="ECO:0000256" key="1">
    <source>
        <dbReference type="SAM" id="Coils"/>
    </source>
</evidence>
<keyword evidence="1" id="KW-0175">Coiled coil</keyword>
<name>A0A383E7Y7_9ZZZZ</name>
<feature type="region of interest" description="Disordered" evidence="2">
    <location>
        <begin position="1"/>
        <end position="21"/>
    </location>
</feature>
<protein>
    <submittedName>
        <fullName evidence="3">Uncharacterized protein</fullName>
    </submittedName>
</protein>
<gene>
    <name evidence="3" type="ORF">METZ01_LOCUS505800</name>
</gene>
<proteinExistence type="predicted"/>